<keyword evidence="2" id="KW-1185">Reference proteome</keyword>
<proteinExistence type="predicted"/>
<protein>
    <submittedName>
        <fullName evidence="1">Uncharacterized protein</fullName>
    </submittedName>
</protein>
<gene>
    <name evidence="1" type="ORF">BKA55DRAFT_145466</name>
</gene>
<dbReference type="Proteomes" id="UP000720189">
    <property type="component" value="Unassembled WGS sequence"/>
</dbReference>
<evidence type="ECO:0000313" key="1">
    <source>
        <dbReference type="EMBL" id="KAH7233993.1"/>
    </source>
</evidence>
<dbReference type="AlphaFoldDB" id="A0A9P9G871"/>
<comment type="caution">
    <text evidence="1">The sequence shown here is derived from an EMBL/GenBank/DDBJ whole genome shotgun (WGS) entry which is preliminary data.</text>
</comment>
<evidence type="ECO:0000313" key="2">
    <source>
        <dbReference type="Proteomes" id="UP000720189"/>
    </source>
</evidence>
<dbReference type="RefSeq" id="XP_046044338.1">
    <property type="nucleotide sequence ID" value="XM_046184910.1"/>
</dbReference>
<dbReference type="EMBL" id="JAGMUX010000018">
    <property type="protein sequence ID" value="KAH7233993.1"/>
    <property type="molecule type" value="Genomic_DNA"/>
</dbReference>
<accession>A0A9P9G871</accession>
<organism evidence="1 2">
    <name type="scientific">Fusarium redolens</name>
    <dbReference type="NCBI Taxonomy" id="48865"/>
    <lineage>
        <taxon>Eukaryota</taxon>
        <taxon>Fungi</taxon>
        <taxon>Dikarya</taxon>
        <taxon>Ascomycota</taxon>
        <taxon>Pezizomycotina</taxon>
        <taxon>Sordariomycetes</taxon>
        <taxon>Hypocreomycetidae</taxon>
        <taxon>Hypocreales</taxon>
        <taxon>Nectriaceae</taxon>
        <taxon>Fusarium</taxon>
        <taxon>Fusarium redolens species complex</taxon>
    </lineage>
</organism>
<sequence>MEEDTLPFDGPVGCVEKGTLNGVPHPKQLPTHEHTGHDHIIRWNEESSNLREIVPDKSGPLQVEWARLGYKLQRSKSEVREKFALLSVHLAVYLGQYVNVNGENVPQVLKDGWENYLEKKSLATAKVVGNPDEERREVSLVYGLLEFADHLTHALYDKCDLEKTVNDNSLQVLVRVLRCVFTPKDEGESEESNRMQILESLGTPKLSKWCADITIFLSPGRRRSSGALDLSSGQLKP</sequence>
<dbReference type="OrthoDB" id="5102373at2759"/>
<dbReference type="GeneID" id="70214864"/>
<reference evidence="1" key="1">
    <citation type="journal article" date="2021" name="Nat. Commun.">
        <title>Genetic determinants of endophytism in the Arabidopsis root mycobiome.</title>
        <authorList>
            <person name="Mesny F."/>
            <person name="Miyauchi S."/>
            <person name="Thiergart T."/>
            <person name="Pickel B."/>
            <person name="Atanasova L."/>
            <person name="Karlsson M."/>
            <person name="Huettel B."/>
            <person name="Barry K.W."/>
            <person name="Haridas S."/>
            <person name="Chen C."/>
            <person name="Bauer D."/>
            <person name="Andreopoulos W."/>
            <person name="Pangilinan J."/>
            <person name="LaButti K."/>
            <person name="Riley R."/>
            <person name="Lipzen A."/>
            <person name="Clum A."/>
            <person name="Drula E."/>
            <person name="Henrissat B."/>
            <person name="Kohler A."/>
            <person name="Grigoriev I.V."/>
            <person name="Martin F.M."/>
            <person name="Hacquard S."/>
        </authorList>
    </citation>
    <scope>NUCLEOTIDE SEQUENCE</scope>
    <source>
        <strain evidence="1">MPI-CAGE-AT-0023</strain>
    </source>
</reference>
<name>A0A9P9G871_FUSRE</name>